<feature type="domain" description="DUF3752" evidence="3">
    <location>
        <begin position="110"/>
        <end position="240"/>
    </location>
</feature>
<evidence type="ECO:0000313" key="5">
    <source>
        <dbReference type="Proteomes" id="UP000559027"/>
    </source>
</evidence>
<dbReference type="PANTHER" id="PTHR46370:SF1">
    <property type="entry name" value="GPALPP MOTIFS-CONTAINING PROTEIN 1"/>
    <property type="match status" value="1"/>
</dbReference>
<keyword evidence="2" id="KW-0812">Transmembrane</keyword>
<comment type="caution">
    <text evidence="4">The sequence shown here is derived from an EMBL/GenBank/DDBJ whole genome shotgun (WGS) entry which is preliminary data.</text>
</comment>
<sequence>MALRAHPNHRKNLTISPDLRYLLLYTNKGFSPNDPIHQFQKPKSSSHNLPTSSPTPAPASGPQRRTIGPPFPSHPLNYYQEDDSGDDDFGPQPLPSGLQAMHEKDTVAEFMWRKERRGSVNKGDNSLWTEIPAERQQPIVDEVTGKKRRAVDVASEEALGVGSSSGKRSKQEEESIREQSLRGPSPVEQHTSQKNTADEDDAPKAIRDYSRDVALGGRLMGDIKRDQMIHESTSLGDRFGSGKGGKFLVMLCGIYHGVLVSFWHMLAWYFLAGSIVVGDPRLPRPVLPQTGWGQ</sequence>
<feature type="compositionally biased region" description="Acidic residues" evidence="1">
    <location>
        <begin position="80"/>
        <end position="89"/>
    </location>
</feature>
<dbReference type="Proteomes" id="UP000559027">
    <property type="component" value="Unassembled WGS sequence"/>
</dbReference>
<accession>A0A8H5D648</accession>
<reference evidence="4 5" key="1">
    <citation type="journal article" date="2020" name="ISME J.">
        <title>Uncovering the hidden diversity of litter-decomposition mechanisms in mushroom-forming fungi.</title>
        <authorList>
            <person name="Floudas D."/>
            <person name="Bentzer J."/>
            <person name="Ahren D."/>
            <person name="Johansson T."/>
            <person name="Persson P."/>
            <person name="Tunlid A."/>
        </authorList>
    </citation>
    <scope>NUCLEOTIDE SEQUENCE [LARGE SCALE GENOMIC DNA]</scope>
    <source>
        <strain evidence="4 5">CBS 146.42</strain>
    </source>
</reference>
<evidence type="ECO:0000259" key="3">
    <source>
        <dbReference type="Pfam" id="PF12572"/>
    </source>
</evidence>
<dbReference type="Pfam" id="PF12572">
    <property type="entry name" value="DUF3752"/>
    <property type="match status" value="1"/>
</dbReference>
<feature type="transmembrane region" description="Helical" evidence="2">
    <location>
        <begin position="247"/>
        <end position="271"/>
    </location>
</feature>
<dbReference type="PANTHER" id="PTHR46370">
    <property type="entry name" value="GPALPP MOTIFS-CONTAINING PROTEIN 1"/>
    <property type="match status" value="1"/>
</dbReference>
<keyword evidence="2" id="KW-1133">Transmembrane helix</keyword>
<dbReference type="InterPro" id="IPR046331">
    <property type="entry name" value="GPAM1-like"/>
</dbReference>
<keyword evidence="2" id="KW-0472">Membrane</keyword>
<feature type="region of interest" description="Disordered" evidence="1">
    <location>
        <begin position="139"/>
        <end position="207"/>
    </location>
</feature>
<dbReference type="EMBL" id="JAACJO010000009">
    <property type="protein sequence ID" value="KAF5354306.1"/>
    <property type="molecule type" value="Genomic_DNA"/>
</dbReference>
<gene>
    <name evidence="4" type="ORF">D9756_007209</name>
</gene>
<dbReference type="OrthoDB" id="73491at2759"/>
<evidence type="ECO:0000256" key="1">
    <source>
        <dbReference type="SAM" id="MobiDB-lite"/>
    </source>
</evidence>
<dbReference type="InterPro" id="IPR022226">
    <property type="entry name" value="DUF3752"/>
</dbReference>
<evidence type="ECO:0000256" key="2">
    <source>
        <dbReference type="SAM" id="Phobius"/>
    </source>
</evidence>
<name>A0A8H5D648_9AGAR</name>
<proteinExistence type="predicted"/>
<protein>
    <recommendedName>
        <fullName evidence="3">DUF3752 domain-containing protein</fullName>
    </recommendedName>
</protein>
<feature type="region of interest" description="Disordered" evidence="1">
    <location>
        <begin position="33"/>
        <end position="98"/>
    </location>
</feature>
<keyword evidence="5" id="KW-1185">Reference proteome</keyword>
<evidence type="ECO:0000313" key="4">
    <source>
        <dbReference type="EMBL" id="KAF5354306.1"/>
    </source>
</evidence>
<feature type="compositionally biased region" description="Basic and acidic residues" evidence="1">
    <location>
        <begin position="169"/>
        <end position="180"/>
    </location>
</feature>
<organism evidence="4 5">
    <name type="scientific">Leucocoprinus leucothites</name>
    <dbReference type="NCBI Taxonomy" id="201217"/>
    <lineage>
        <taxon>Eukaryota</taxon>
        <taxon>Fungi</taxon>
        <taxon>Dikarya</taxon>
        <taxon>Basidiomycota</taxon>
        <taxon>Agaricomycotina</taxon>
        <taxon>Agaricomycetes</taxon>
        <taxon>Agaricomycetidae</taxon>
        <taxon>Agaricales</taxon>
        <taxon>Agaricineae</taxon>
        <taxon>Agaricaceae</taxon>
        <taxon>Leucocoprinus</taxon>
    </lineage>
</organism>
<dbReference type="AlphaFoldDB" id="A0A8H5D648"/>